<gene>
    <name evidence="1" type="ORF">PISMIDRAFT_397995</name>
</gene>
<dbReference type="Proteomes" id="UP000054018">
    <property type="component" value="Unassembled WGS sequence"/>
</dbReference>
<keyword evidence="2" id="KW-1185">Reference proteome</keyword>
<evidence type="ECO:0000313" key="2">
    <source>
        <dbReference type="Proteomes" id="UP000054018"/>
    </source>
</evidence>
<dbReference type="HOGENOM" id="CLU_2850579_0_0_1"/>
<dbReference type="AlphaFoldDB" id="A0A0C9Z656"/>
<protein>
    <submittedName>
        <fullName evidence="1">Uncharacterized protein</fullName>
    </submittedName>
</protein>
<accession>A0A0C9Z656</accession>
<reference evidence="2" key="2">
    <citation type="submission" date="2015-01" db="EMBL/GenBank/DDBJ databases">
        <title>Evolutionary Origins and Diversification of the Mycorrhizal Mutualists.</title>
        <authorList>
            <consortium name="DOE Joint Genome Institute"/>
            <consortium name="Mycorrhizal Genomics Consortium"/>
            <person name="Kohler A."/>
            <person name="Kuo A."/>
            <person name="Nagy L.G."/>
            <person name="Floudas D."/>
            <person name="Copeland A."/>
            <person name="Barry K.W."/>
            <person name="Cichocki N."/>
            <person name="Veneault-Fourrey C."/>
            <person name="LaButti K."/>
            <person name="Lindquist E.A."/>
            <person name="Lipzen A."/>
            <person name="Lundell T."/>
            <person name="Morin E."/>
            <person name="Murat C."/>
            <person name="Riley R."/>
            <person name="Ohm R."/>
            <person name="Sun H."/>
            <person name="Tunlid A."/>
            <person name="Henrissat B."/>
            <person name="Grigoriev I.V."/>
            <person name="Hibbett D.S."/>
            <person name="Martin F."/>
        </authorList>
    </citation>
    <scope>NUCLEOTIDE SEQUENCE [LARGE SCALE GENOMIC DNA]</scope>
    <source>
        <strain evidence="2">441</strain>
    </source>
</reference>
<organism evidence="1 2">
    <name type="scientific">Pisolithus microcarpus 441</name>
    <dbReference type="NCBI Taxonomy" id="765257"/>
    <lineage>
        <taxon>Eukaryota</taxon>
        <taxon>Fungi</taxon>
        <taxon>Dikarya</taxon>
        <taxon>Basidiomycota</taxon>
        <taxon>Agaricomycotina</taxon>
        <taxon>Agaricomycetes</taxon>
        <taxon>Agaricomycetidae</taxon>
        <taxon>Boletales</taxon>
        <taxon>Sclerodermatineae</taxon>
        <taxon>Pisolithaceae</taxon>
        <taxon>Pisolithus</taxon>
    </lineage>
</organism>
<dbReference type="EMBL" id="KN833714">
    <property type="protein sequence ID" value="KIK24666.1"/>
    <property type="molecule type" value="Genomic_DNA"/>
</dbReference>
<reference evidence="1 2" key="1">
    <citation type="submission" date="2014-04" db="EMBL/GenBank/DDBJ databases">
        <authorList>
            <consortium name="DOE Joint Genome Institute"/>
            <person name="Kuo A."/>
            <person name="Kohler A."/>
            <person name="Costa M.D."/>
            <person name="Nagy L.G."/>
            <person name="Floudas D."/>
            <person name="Copeland A."/>
            <person name="Barry K.W."/>
            <person name="Cichocki N."/>
            <person name="Veneault-Fourrey C."/>
            <person name="LaButti K."/>
            <person name="Lindquist E.A."/>
            <person name="Lipzen A."/>
            <person name="Lundell T."/>
            <person name="Morin E."/>
            <person name="Murat C."/>
            <person name="Sun H."/>
            <person name="Tunlid A."/>
            <person name="Henrissat B."/>
            <person name="Grigoriev I.V."/>
            <person name="Hibbett D.S."/>
            <person name="Martin F."/>
            <person name="Nordberg H.P."/>
            <person name="Cantor M.N."/>
            <person name="Hua S.X."/>
        </authorList>
    </citation>
    <scope>NUCLEOTIDE SEQUENCE [LARGE SCALE GENOMIC DNA]</scope>
    <source>
        <strain evidence="1 2">441</strain>
    </source>
</reference>
<sequence length="65" mass="6231">MGSTPSNSFTAASTCWPADVGVGSASGFGFDSGFGSGSDSGSSFDFGSGSGLATDFSACPTESLN</sequence>
<proteinExistence type="predicted"/>
<name>A0A0C9Z656_9AGAM</name>
<evidence type="ECO:0000313" key="1">
    <source>
        <dbReference type="EMBL" id="KIK24666.1"/>
    </source>
</evidence>